<dbReference type="PANTHER" id="PTHR43158">
    <property type="entry name" value="SKFA PEPTIDE EXPORT ATP-BINDING PROTEIN SKFE"/>
    <property type="match status" value="1"/>
</dbReference>
<evidence type="ECO:0000259" key="3">
    <source>
        <dbReference type="PROSITE" id="PS50893"/>
    </source>
</evidence>
<dbReference type="InterPro" id="IPR003439">
    <property type="entry name" value="ABC_transporter-like_ATP-bd"/>
</dbReference>
<proteinExistence type="predicted"/>
<keyword evidence="1" id="KW-0547">Nucleotide-binding</keyword>
<dbReference type="GO" id="GO:0005524">
    <property type="term" value="F:ATP binding"/>
    <property type="evidence" value="ECO:0007669"/>
    <property type="project" value="UniProtKB-KW"/>
</dbReference>
<dbReference type="PROSITE" id="PS50893">
    <property type="entry name" value="ABC_TRANSPORTER_2"/>
    <property type="match status" value="1"/>
</dbReference>
<protein>
    <submittedName>
        <fullName evidence="4">ATP-binding cassette domain-containing protein</fullName>
    </submittedName>
</protein>
<name>A0A3P1T8J9_9ACTN</name>
<dbReference type="SUPFAM" id="SSF52540">
    <property type="entry name" value="P-loop containing nucleoside triphosphate hydrolases"/>
    <property type="match status" value="1"/>
</dbReference>
<reference evidence="4 5" key="1">
    <citation type="submission" date="2018-11" db="EMBL/GenBank/DDBJ databases">
        <title>Genomes From Bacteria Associated with the Canine Oral Cavity: a Test Case for Automated Genome-Based Taxonomic Assignment.</title>
        <authorList>
            <person name="Coil D.A."/>
            <person name="Jospin G."/>
            <person name="Darling A.E."/>
            <person name="Wallis C."/>
            <person name="Davis I.J."/>
            <person name="Harris S."/>
            <person name="Eisen J.A."/>
            <person name="Holcombe L.J."/>
            <person name="O'Flynn C."/>
        </authorList>
    </citation>
    <scope>NUCLEOTIDE SEQUENCE [LARGE SCALE GENOMIC DNA]</scope>
    <source>
        <strain evidence="4 5">OH887_COT-365</strain>
    </source>
</reference>
<dbReference type="Gene3D" id="3.40.50.300">
    <property type="entry name" value="P-loop containing nucleotide triphosphate hydrolases"/>
    <property type="match status" value="1"/>
</dbReference>
<gene>
    <name evidence="4" type="ORF">EII34_06075</name>
</gene>
<accession>A0A3P1T8J9</accession>
<organism evidence="4 5">
    <name type="scientific">Arachnia propionica</name>
    <dbReference type="NCBI Taxonomy" id="1750"/>
    <lineage>
        <taxon>Bacteria</taxon>
        <taxon>Bacillati</taxon>
        <taxon>Actinomycetota</taxon>
        <taxon>Actinomycetes</taxon>
        <taxon>Propionibacteriales</taxon>
        <taxon>Propionibacteriaceae</taxon>
        <taxon>Arachnia</taxon>
    </lineage>
</organism>
<dbReference type="Pfam" id="PF00005">
    <property type="entry name" value="ABC_tran"/>
    <property type="match status" value="1"/>
</dbReference>
<dbReference type="SMART" id="SM00382">
    <property type="entry name" value="AAA"/>
    <property type="match status" value="1"/>
</dbReference>
<dbReference type="EMBL" id="RQZG01000005">
    <property type="protein sequence ID" value="RRD05772.1"/>
    <property type="molecule type" value="Genomic_DNA"/>
</dbReference>
<keyword evidence="2 4" id="KW-0067">ATP-binding</keyword>
<feature type="domain" description="ABC transporter" evidence="3">
    <location>
        <begin position="7"/>
        <end position="230"/>
    </location>
</feature>
<dbReference type="InterPro" id="IPR003593">
    <property type="entry name" value="AAA+_ATPase"/>
</dbReference>
<dbReference type="InterPro" id="IPR027417">
    <property type="entry name" value="P-loop_NTPase"/>
</dbReference>
<evidence type="ECO:0000256" key="2">
    <source>
        <dbReference type="ARBA" id="ARBA00022840"/>
    </source>
</evidence>
<dbReference type="GO" id="GO:0016887">
    <property type="term" value="F:ATP hydrolysis activity"/>
    <property type="evidence" value="ECO:0007669"/>
    <property type="project" value="InterPro"/>
</dbReference>
<evidence type="ECO:0000313" key="4">
    <source>
        <dbReference type="EMBL" id="RRD05772.1"/>
    </source>
</evidence>
<evidence type="ECO:0000313" key="5">
    <source>
        <dbReference type="Proteomes" id="UP000280819"/>
    </source>
</evidence>
<dbReference type="AlphaFoldDB" id="A0A3P1T8J9"/>
<comment type="caution">
    <text evidence="4">The sequence shown here is derived from an EMBL/GenBank/DDBJ whole genome shotgun (WGS) entry which is preliminary data.</text>
</comment>
<dbReference type="Proteomes" id="UP000280819">
    <property type="component" value="Unassembled WGS sequence"/>
</dbReference>
<sequence length="290" mass="31788">MAEQLAFELRSVSVGLGARPVLQEVHLVAPPGIVMGLIGRNGAGKSTLMRLLAGREGRCSGEASVLGEPLPDAASGRVFLTAEYWPFGPDQRFKDLIRHLTRVHPHFDPERALELLAWFDVPANRYPFAVSRGQRTAAFLSLALAARAPLTLLDEPYLGLDVPARRRFTRILTEELAMYPRTLMLSTHLVDEAEPLFHRVAMMEAGRVIAADTVPGLLAQFVRVHGPIEEVSRLPRLGRLDRVGGQASAVVRRGHEAGFPGQSVSLRELADLLIGPRREALPGEDEKGPR</sequence>
<dbReference type="PANTHER" id="PTHR43158:SF2">
    <property type="entry name" value="SKFA PEPTIDE EXPORT ATP-BINDING PROTEIN SKFE"/>
    <property type="match status" value="1"/>
</dbReference>
<evidence type="ECO:0000256" key="1">
    <source>
        <dbReference type="ARBA" id="ARBA00022741"/>
    </source>
</evidence>
<dbReference type="RefSeq" id="WP_124843960.1">
    <property type="nucleotide sequence ID" value="NZ_JAUNKP010000003.1"/>
</dbReference>
<dbReference type="OrthoDB" id="9804819at2"/>